<feature type="domain" description="Peptidase A2" evidence="15">
    <location>
        <begin position="325"/>
        <end position="347"/>
    </location>
</feature>
<dbReference type="NCBIfam" id="TIGR00222">
    <property type="entry name" value="panB"/>
    <property type="match status" value="1"/>
</dbReference>
<evidence type="ECO:0000256" key="9">
    <source>
        <dbReference type="ARBA" id="ARBA00023014"/>
    </source>
</evidence>
<dbReference type="HAMAP" id="MF_00156">
    <property type="entry name" value="PanB"/>
    <property type="match status" value="1"/>
</dbReference>
<dbReference type="GO" id="GO:0015940">
    <property type="term" value="P:pantothenate biosynthetic process"/>
    <property type="evidence" value="ECO:0007669"/>
    <property type="project" value="UniProtKB-KW"/>
</dbReference>
<keyword evidence="6" id="KW-0479">Metal-binding</keyword>
<evidence type="ECO:0000256" key="12">
    <source>
        <dbReference type="ARBA" id="ARBA00049172"/>
    </source>
</evidence>
<feature type="region of interest" description="Disordered" evidence="14">
    <location>
        <begin position="35"/>
        <end position="56"/>
    </location>
</feature>
<comment type="function">
    <text evidence="11">Mitochondrial ribosome (mitoribosome) assembly factor. Binds at the interface of the head and body domains of the mitochondrial small ribosomal subunit (mt-SSU), occluding the mRNA channel and preventing compaction of the head domain towards the body. Probable inactive methyltransferase: retains the characteristic folding and ability to bind S-adenosyl-L-methionine, but it probably lost its methyltransferase activity.</text>
</comment>
<keyword evidence="9" id="KW-0411">Iron-sulfur</keyword>
<dbReference type="InterPro" id="IPR003700">
    <property type="entry name" value="Pantoate_hydroxy_MeTrfase"/>
</dbReference>
<dbReference type="InterPro" id="IPR015813">
    <property type="entry name" value="Pyrv/PenolPyrv_kinase-like_dom"/>
</dbReference>
<keyword evidence="17" id="KW-1185">Reference proteome</keyword>
<gene>
    <name evidence="16" type="primary">panB</name>
    <name evidence="16" type="ORF">LOC62_03G004092</name>
</gene>
<dbReference type="PANTHER" id="PTHR20881">
    <property type="entry name" value="3-METHYL-2-OXOBUTANOATE HYDROXYMETHYLTRANSFERASE"/>
    <property type="match status" value="1"/>
</dbReference>
<keyword evidence="8" id="KW-0408">Iron</keyword>
<dbReference type="AlphaFoldDB" id="A0AAF0Y730"/>
<reference evidence="16" key="1">
    <citation type="submission" date="2023-10" db="EMBL/GenBank/DDBJ databases">
        <authorList>
            <person name="Noh H."/>
        </authorList>
    </citation>
    <scope>NUCLEOTIDE SEQUENCE</scope>
    <source>
        <strain evidence="16">DUCC4014</strain>
    </source>
</reference>
<dbReference type="EMBL" id="CP086716">
    <property type="protein sequence ID" value="WOO80567.1"/>
    <property type="molecule type" value="Genomic_DNA"/>
</dbReference>
<evidence type="ECO:0000259" key="15">
    <source>
        <dbReference type="PROSITE" id="PS50175"/>
    </source>
</evidence>
<accession>A0AAF0Y730</accession>
<dbReference type="GO" id="GO:0003864">
    <property type="term" value="F:3-methyl-2-oxobutanoate hydroxymethyltransferase activity"/>
    <property type="evidence" value="ECO:0007669"/>
    <property type="project" value="UniProtKB-EC"/>
</dbReference>
<keyword evidence="13" id="KW-0566">Pantothenate biosynthesis</keyword>
<evidence type="ECO:0000256" key="7">
    <source>
        <dbReference type="ARBA" id="ARBA00022946"/>
    </source>
</evidence>
<dbReference type="Gene3D" id="3.20.20.60">
    <property type="entry name" value="Phosphoenolpyruvate-binding domains"/>
    <property type="match status" value="1"/>
</dbReference>
<proteinExistence type="inferred from homology"/>
<dbReference type="CDD" id="cd06557">
    <property type="entry name" value="KPHMT-like"/>
    <property type="match status" value="1"/>
</dbReference>
<dbReference type="GO" id="GO:0008168">
    <property type="term" value="F:methyltransferase activity"/>
    <property type="evidence" value="ECO:0007669"/>
    <property type="project" value="InterPro"/>
</dbReference>
<evidence type="ECO:0000256" key="6">
    <source>
        <dbReference type="ARBA" id="ARBA00022723"/>
    </source>
</evidence>
<keyword evidence="5 13" id="KW-0808">Transferase</keyword>
<feature type="region of interest" description="Disordered" evidence="14">
    <location>
        <begin position="680"/>
        <end position="738"/>
    </location>
</feature>
<evidence type="ECO:0000256" key="1">
    <source>
        <dbReference type="ARBA" id="ARBA00004173"/>
    </source>
</evidence>
<sequence length="1081" mass="115293">MLRGPISRAWRTPQQVRAARLGPIAASFSTSHTAAAQAYRTEKEATSSGDNEPLRGTVVPRLEIPTFDDSFEALIADVGDGPVRRLPRGKLSKARIKEINDAQQAEVAAQQQQRGIAELALAQPAGSSELNGREERLSPAALLGTKRIGMVTLPEPLVEAITDEIYGLESPKFVRTAFLDLLEKPKFKDQSPAKNSVSHSVAKASAFLPGQYAAVYNVLYELRQRIGADKFAEASFLEVSSALSPGLWATAEVFGADSTAAYTVVHKTRHGLDLIRKFADAYLPTAEVMNYVRDPNQVHGYNPTVAMSTFHLTTLPKPAARKTHLERLLETGADHIVLVDKANPEGWAAMSEAREFLLQQSSADSPLHITAPCPHENACPLVGGREACIFAQRLQRPPFLRKTKHAPRGEESISYTYLIVSRGQRPSAVASDIAVGRVGSVGRAEVARLAAKAVGHTELREVEGGGEFEMVSVPGDRAALAAAEAASAASPEVGEAKDEMDASLRAEAHGWPRLVALPLKRSGHVIIDACMPNGNLERLTVARSHGKQVYHDARKTNWGDLWPHQPKGKSVVRERGLRLLTKTPPVEVSDMDQMIKAVEGEEADEADEMVAMDEAEDASDKETGVFAEAEAEAGEDVKPMSDAELDALLKSLGVDSKVTAELVESDDGDVPDIDFLDILEGASPDGTEAPAPRTRGRIRPGRMGRTARPTVPPTTAPGSGQKREMSARPAESTGRPKVTVSTLQKLHDAGTPITMLTAYDYPTALVSSRAGIDILLIGDSMAQVALGHHTTVPLTLDDMIYHTRAVVRAASAASGGSGVPGAGGPFILADMPFGYAESSVRDGVLAAVRLLKEGGADGVKIEGGRELLPLVQRLTESGVPVMPHIGLQPQRAAATGYKVQAKSASAAADLLETALELQEAGAFGLLLEAIPHPVATAISKRVAIPTIGIGAGPHTSGQVLVLTDMLGVYDMRPTPPEEMDEPEAHSVGALEGLAGDALPRPGARHGADVGVIPPAGEVAPPKAPKFVRQFGAVGLETRRAVDAYIREVRARSFPAIGKETYAMPKDQLEEFLRLIDEKKDE</sequence>
<dbReference type="EC" id="2.1.2.11" evidence="4 13"/>
<dbReference type="GO" id="GO:0000287">
    <property type="term" value="F:magnesium ion binding"/>
    <property type="evidence" value="ECO:0007669"/>
    <property type="project" value="TreeGrafter"/>
</dbReference>
<comment type="subcellular location">
    <subcellularLocation>
        <location evidence="1">Mitochondrion</location>
    </subcellularLocation>
</comment>
<evidence type="ECO:0000256" key="13">
    <source>
        <dbReference type="RuleBase" id="RU362100"/>
    </source>
</evidence>
<evidence type="ECO:0000313" key="17">
    <source>
        <dbReference type="Proteomes" id="UP000827549"/>
    </source>
</evidence>
<dbReference type="PROSITE" id="PS50175">
    <property type="entry name" value="ASP_PROT_RETROV"/>
    <property type="match status" value="1"/>
</dbReference>
<dbReference type="InterPro" id="IPR040442">
    <property type="entry name" value="Pyrv_kinase-like_dom_sf"/>
</dbReference>
<dbReference type="PANTHER" id="PTHR20881:SF0">
    <property type="entry name" value="3-METHYL-2-OXOBUTANOATE HYDROXYMETHYLTRANSFERASE"/>
    <property type="match status" value="1"/>
</dbReference>
<dbReference type="GO" id="GO:0051536">
    <property type="term" value="F:iron-sulfur cluster binding"/>
    <property type="evidence" value="ECO:0007669"/>
    <property type="project" value="UniProtKB-KW"/>
</dbReference>
<evidence type="ECO:0000256" key="10">
    <source>
        <dbReference type="ARBA" id="ARBA00023128"/>
    </source>
</evidence>
<dbReference type="Pfam" id="PF09243">
    <property type="entry name" value="Rsm22"/>
    <property type="match status" value="2"/>
</dbReference>
<name>A0AAF0Y730_9TREE</name>
<evidence type="ECO:0000256" key="4">
    <source>
        <dbReference type="ARBA" id="ARBA00012618"/>
    </source>
</evidence>
<protein>
    <recommendedName>
        <fullName evidence="4 13">3-methyl-2-oxobutanoate hydroxymethyltransferase</fullName>
        <ecNumber evidence="4 13">2.1.2.11</ecNumber>
    </recommendedName>
</protein>
<evidence type="ECO:0000256" key="11">
    <source>
        <dbReference type="ARBA" id="ARBA00045681"/>
    </source>
</evidence>
<dbReference type="GeneID" id="87807332"/>
<keyword evidence="7" id="KW-0809">Transit peptide</keyword>
<comment type="pathway">
    <text evidence="2 13">Cofactor biosynthesis; (R)-pantothenate biosynthesis; (R)-pantoate from 3-methyl-2-oxobutanoate: step 1/2.</text>
</comment>
<comment type="catalytic activity">
    <reaction evidence="12 13">
        <text>(6R)-5,10-methylene-5,6,7,8-tetrahydrofolate + 3-methyl-2-oxobutanoate + H2O = 2-dehydropantoate + (6S)-5,6,7,8-tetrahydrofolate</text>
        <dbReference type="Rhea" id="RHEA:11824"/>
        <dbReference type="ChEBI" id="CHEBI:11561"/>
        <dbReference type="ChEBI" id="CHEBI:11851"/>
        <dbReference type="ChEBI" id="CHEBI:15377"/>
        <dbReference type="ChEBI" id="CHEBI:15636"/>
        <dbReference type="ChEBI" id="CHEBI:57453"/>
        <dbReference type="EC" id="2.1.2.11"/>
    </reaction>
</comment>
<dbReference type="GO" id="GO:0006412">
    <property type="term" value="P:translation"/>
    <property type="evidence" value="ECO:0007669"/>
    <property type="project" value="InterPro"/>
</dbReference>
<dbReference type="InterPro" id="IPR001995">
    <property type="entry name" value="Peptidase_A2_cat"/>
</dbReference>
<comment type="function">
    <text evidence="13">Catalyzes the reversible reaction in which hydroxymethyl group from 5,10-methylenetetrahydrofolate is transferred onto alpha-ketoisovalerate to form ketopantoate.</text>
</comment>
<comment type="similarity">
    <text evidence="3 13">Belongs to the PanB family.</text>
</comment>
<dbReference type="GO" id="GO:0004190">
    <property type="term" value="F:aspartic-type endopeptidase activity"/>
    <property type="evidence" value="ECO:0007669"/>
    <property type="project" value="InterPro"/>
</dbReference>
<dbReference type="Proteomes" id="UP000827549">
    <property type="component" value="Chromosome 3"/>
</dbReference>
<evidence type="ECO:0000256" key="8">
    <source>
        <dbReference type="ARBA" id="ARBA00023004"/>
    </source>
</evidence>
<keyword evidence="10" id="KW-0496">Mitochondrion</keyword>
<evidence type="ECO:0000256" key="14">
    <source>
        <dbReference type="SAM" id="MobiDB-lite"/>
    </source>
</evidence>
<evidence type="ECO:0000313" key="16">
    <source>
        <dbReference type="EMBL" id="WOO80567.1"/>
    </source>
</evidence>
<dbReference type="SUPFAM" id="SSF51621">
    <property type="entry name" value="Phosphoenolpyruvate/pyruvate domain"/>
    <property type="match status" value="1"/>
</dbReference>
<evidence type="ECO:0000256" key="3">
    <source>
        <dbReference type="ARBA" id="ARBA00008676"/>
    </source>
</evidence>
<dbReference type="GO" id="GO:0006508">
    <property type="term" value="P:proteolysis"/>
    <property type="evidence" value="ECO:0007669"/>
    <property type="project" value="InterPro"/>
</dbReference>
<evidence type="ECO:0000256" key="5">
    <source>
        <dbReference type="ARBA" id="ARBA00022679"/>
    </source>
</evidence>
<evidence type="ECO:0000256" key="2">
    <source>
        <dbReference type="ARBA" id="ARBA00005033"/>
    </source>
</evidence>
<dbReference type="RefSeq" id="XP_062626599.1">
    <property type="nucleotide sequence ID" value="XM_062770615.1"/>
</dbReference>
<dbReference type="NCBIfam" id="NF001452">
    <property type="entry name" value="PRK00311.1"/>
    <property type="match status" value="1"/>
</dbReference>
<dbReference type="InterPro" id="IPR015324">
    <property type="entry name" value="Ribosomal_Rsm22-like"/>
</dbReference>
<organism evidence="16 17">
    <name type="scientific">Vanrija pseudolonga</name>
    <dbReference type="NCBI Taxonomy" id="143232"/>
    <lineage>
        <taxon>Eukaryota</taxon>
        <taxon>Fungi</taxon>
        <taxon>Dikarya</taxon>
        <taxon>Basidiomycota</taxon>
        <taxon>Agaricomycotina</taxon>
        <taxon>Tremellomycetes</taxon>
        <taxon>Trichosporonales</taxon>
        <taxon>Trichosporonaceae</taxon>
        <taxon>Vanrija</taxon>
    </lineage>
</organism>
<dbReference type="GO" id="GO:0005739">
    <property type="term" value="C:mitochondrion"/>
    <property type="evidence" value="ECO:0007669"/>
    <property type="project" value="UniProtKB-SubCell"/>
</dbReference>
<dbReference type="Pfam" id="PF02548">
    <property type="entry name" value="Pantoate_transf"/>
    <property type="match status" value="1"/>
</dbReference>